<gene>
    <name evidence="2" type="ORF">AYBTSS11_LOCUS27270</name>
</gene>
<dbReference type="SUPFAM" id="SSF81324">
    <property type="entry name" value="Voltage-gated potassium channels"/>
    <property type="match status" value="1"/>
</dbReference>
<keyword evidence="1" id="KW-0813">Transport</keyword>
<keyword evidence="1" id="KW-0407">Ion channel</keyword>
<dbReference type="PANTHER" id="PTHR45651:SF114">
    <property type="entry name" value="CYCLIC NUCLEOTIDE-GATED ION CHANNEL 16-RELATED"/>
    <property type="match status" value="1"/>
</dbReference>
<name>A0AA86T634_9FABA</name>
<sequence>MVVPNLGPSIEVRGEMEPHVPLRVHRGVVPGPSLLLFPHHGDKACMQTDIVLGVFVTFSRTVADLFFLFHMVLKFRTAYISPTSRVYGRKELVTDPRDIASRYLKSDFIIDLLATLPPPRVITPFPLFIVHSAI</sequence>
<dbReference type="EMBL" id="OY731406">
    <property type="protein sequence ID" value="CAJ1975168.1"/>
    <property type="molecule type" value="Genomic_DNA"/>
</dbReference>
<reference evidence="2" key="1">
    <citation type="submission" date="2023-10" db="EMBL/GenBank/DDBJ databases">
        <authorList>
            <person name="Domelevo Entfellner J.-B."/>
        </authorList>
    </citation>
    <scope>NUCLEOTIDE SEQUENCE</scope>
</reference>
<dbReference type="Proteomes" id="UP001189624">
    <property type="component" value="Chromosome 9"/>
</dbReference>
<dbReference type="Gramene" id="rna-AYBTSS11_LOCUS27270">
    <property type="protein sequence ID" value="CAJ1975168.1"/>
    <property type="gene ID" value="gene-AYBTSS11_LOCUS27270"/>
</dbReference>
<dbReference type="PANTHER" id="PTHR45651">
    <property type="entry name" value="CYCLIC NUCLEOTIDE-GATED ION CHANNEL 15-RELATED-RELATED"/>
    <property type="match status" value="1"/>
</dbReference>
<dbReference type="AlphaFoldDB" id="A0AA86T634"/>
<dbReference type="GO" id="GO:0034220">
    <property type="term" value="P:monoatomic ion transmembrane transport"/>
    <property type="evidence" value="ECO:0007669"/>
    <property type="project" value="UniProtKB-KW"/>
</dbReference>
<keyword evidence="1" id="KW-0406">Ion transport</keyword>
<dbReference type="GO" id="GO:0016020">
    <property type="term" value="C:membrane"/>
    <property type="evidence" value="ECO:0007669"/>
    <property type="project" value="UniProtKB-SubCell"/>
</dbReference>
<protein>
    <submittedName>
        <fullName evidence="2">Uncharacterized protein</fullName>
    </submittedName>
</protein>
<accession>A0AA86T634</accession>
<evidence type="ECO:0000313" key="3">
    <source>
        <dbReference type="Proteomes" id="UP001189624"/>
    </source>
</evidence>
<evidence type="ECO:0000256" key="1">
    <source>
        <dbReference type="ARBA" id="ARBA00023303"/>
    </source>
</evidence>
<evidence type="ECO:0000313" key="2">
    <source>
        <dbReference type="EMBL" id="CAJ1975168.1"/>
    </source>
</evidence>
<proteinExistence type="predicted"/>
<organism evidence="2 3">
    <name type="scientific">Sphenostylis stenocarpa</name>
    <dbReference type="NCBI Taxonomy" id="92480"/>
    <lineage>
        <taxon>Eukaryota</taxon>
        <taxon>Viridiplantae</taxon>
        <taxon>Streptophyta</taxon>
        <taxon>Embryophyta</taxon>
        <taxon>Tracheophyta</taxon>
        <taxon>Spermatophyta</taxon>
        <taxon>Magnoliopsida</taxon>
        <taxon>eudicotyledons</taxon>
        <taxon>Gunneridae</taxon>
        <taxon>Pentapetalae</taxon>
        <taxon>rosids</taxon>
        <taxon>fabids</taxon>
        <taxon>Fabales</taxon>
        <taxon>Fabaceae</taxon>
        <taxon>Papilionoideae</taxon>
        <taxon>50 kb inversion clade</taxon>
        <taxon>NPAAA clade</taxon>
        <taxon>indigoferoid/millettioid clade</taxon>
        <taxon>Phaseoleae</taxon>
        <taxon>Sphenostylis</taxon>
    </lineage>
</organism>
<keyword evidence="3" id="KW-1185">Reference proteome</keyword>